<feature type="non-terminal residue" evidence="1">
    <location>
        <position position="52"/>
    </location>
</feature>
<sequence>MYPRRRKTFRTPPSTNEEFRYLSTLGDHKGLSSSQLKVLAAAQYLYTNSENI</sequence>
<dbReference type="EMBL" id="HACG01011479">
    <property type="protein sequence ID" value="CEK58344.1"/>
    <property type="molecule type" value="Transcribed_RNA"/>
</dbReference>
<organism evidence="1">
    <name type="scientific">Arion vulgaris</name>
    <dbReference type="NCBI Taxonomy" id="1028688"/>
    <lineage>
        <taxon>Eukaryota</taxon>
        <taxon>Metazoa</taxon>
        <taxon>Spiralia</taxon>
        <taxon>Lophotrochozoa</taxon>
        <taxon>Mollusca</taxon>
        <taxon>Gastropoda</taxon>
        <taxon>Heterobranchia</taxon>
        <taxon>Euthyneura</taxon>
        <taxon>Panpulmonata</taxon>
        <taxon>Eupulmonata</taxon>
        <taxon>Stylommatophora</taxon>
        <taxon>Helicina</taxon>
        <taxon>Arionoidea</taxon>
        <taxon>Arionidae</taxon>
        <taxon>Arion</taxon>
    </lineage>
</organism>
<dbReference type="AlphaFoldDB" id="A0A0B6YQ00"/>
<name>A0A0B6YQ00_9EUPU</name>
<evidence type="ECO:0000313" key="1">
    <source>
        <dbReference type="EMBL" id="CEK58344.1"/>
    </source>
</evidence>
<reference evidence="1" key="1">
    <citation type="submission" date="2014-12" db="EMBL/GenBank/DDBJ databases">
        <title>Insight into the proteome of Arion vulgaris.</title>
        <authorList>
            <person name="Aradska J."/>
            <person name="Bulat T."/>
            <person name="Smidak R."/>
            <person name="Sarate P."/>
            <person name="Gangsoo J."/>
            <person name="Sialana F."/>
            <person name="Bilban M."/>
            <person name="Lubec G."/>
        </authorList>
    </citation>
    <scope>NUCLEOTIDE SEQUENCE</scope>
    <source>
        <tissue evidence="1">Skin</tissue>
    </source>
</reference>
<accession>A0A0B6YQ00</accession>
<proteinExistence type="predicted"/>
<protein>
    <submittedName>
        <fullName evidence="1">Uncharacterized protein</fullName>
    </submittedName>
</protein>
<gene>
    <name evidence="1" type="primary">ORF32762</name>
</gene>